<evidence type="ECO:0000313" key="2">
    <source>
        <dbReference type="EMBL" id="PRD63905.1"/>
    </source>
</evidence>
<protein>
    <recommendedName>
        <fullName evidence="4">DUF2946 domain-containing protein</fullName>
    </recommendedName>
</protein>
<dbReference type="AlphaFoldDB" id="A0A2S9K0E7"/>
<feature type="signal peptide" evidence="1">
    <location>
        <begin position="1"/>
        <end position="31"/>
    </location>
</feature>
<feature type="chain" id="PRO_5015603232" description="DUF2946 domain-containing protein" evidence="1">
    <location>
        <begin position="32"/>
        <end position="127"/>
    </location>
</feature>
<dbReference type="OrthoDB" id="8856151at2"/>
<dbReference type="InterPro" id="IPR021333">
    <property type="entry name" value="DUF2946"/>
</dbReference>
<keyword evidence="1" id="KW-0732">Signal</keyword>
<reference evidence="2 3" key="1">
    <citation type="submission" date="2018-03" db="EMBL/GenBank/DDBJ databases">
        <title>Comparative genomics illustrates the genes involved in a hyperalkaliphilic mechanisms of Serpentinomonas isolated from highly-alkaline calcium-rich serpentinized springs.</title>
        <authorList>
            <person name="Suzuki S."/>
            <person name="Ishii S."/>
            <person name="Walworth N."/>
            <person name="Bird L."/>
            <person name="Kuenen J.G."/>
            <person name="Nealson K.H."/>
        </authorList>
    </citation>
    <scope>NUCLEOTIDE SEQUENCE [LARGE SCALE GENOMIC DNA]</scope>
    <source>
        <strain evidence="2 3">P1</strain>
    </source>
</reference>
<sequence length="127" mass="13577">MLKNRSTRRITAWLSMLVLVLNALMPLAAQAVAASTPGSQWQEICTTVGMVRLPLDDSERQPADSGLAQSQDCPYCHLHAGHAGLPPAAIDPVAVLPLREMPPAFFQAAHTSSVWLAAQSRAPPSLN</sequence>
<evidence type="ECO:0000256" key="1">
    <source>
        <dbReference type="SAM" id="SignalP"/>
    </source>
</evidence>
<dbReference type="EMBL" id="PVLQ01000119">
    <property type="protein sequence ID" value="PRD63905.1"/>
    <property type="molecule type" value="Genomic_DNA"/>
</dbReference>
<dbReference type="RefSeq" id="WP_105749768.1">
    <property type="nucleotide sequence ID" value="NZ_PVLQ01000119.1"/>
</dbReference>
<evidence type="ECO:0008006" key="4">
    <source>
        <dbReference type="Google" id="ProtNLM"/>
    </source>
</evidence>
<dbReference type="Pfam" id="PF11162">
    <property type="entry name" value="DUF2946"/>
    <property type="match status" value="1"/>
</dbReference>
<organism evidence="2 3">
    <name type="scientific">Malikia granosa</name>
    <dbReference type="NCBI Taxonomy" id="263067"/>
    <lineage>
        <taxon>Bacteria</taxon>
        <taxon>Pseudomonadati</taxon>
        <taxon>Pseudomonadota</taxon>
        <taxon>Betaproteobacteria</taxon>
        <taxon>Burkholderiales</taxon>
        <taxon>Comamonadaceae</taxon>
        <taxon>Malikia</taxon>
    </lineage>
</organism>
<accession>A0A2S9K0E7</accession>
<gene>
    <name evidence="2" type="ORF">C6P64_17245</name>
</gene>
<dbReference type="Proteomes" id="UP000238589">
    <property type="component" value="Unassembled WGS sequence"/>
</dbReference>
<proteinExistence type="predicted"/>
<comment type="caution">
    <text evidence="2">The sequence shown here is derived from an EMBL/GenBank/DDBJ whole genome shotgun (WGS) entry which is preliminary data.</text>
</comment>
<name>A0A2S9K0E7_9BURK</name>
<keyword evidence="3" id="KW-1185">Reference proteome</keyword>
<evidence type="ECO:0000313" key="3">
    <source>
        <dbReference type="Proteomes" id="UP000238589"/>
    </source>
</evidence>